<sequence>MFGANFFPSLPDLEFIARSLGLIVRHSHKFSGAGFLFALLRSVTMGDCSLDHLPARAGVRP</sequence>
<keyword evidence="2" id="KW-1185">Reference proteome</keyword>
<name>A0A840UXN2_9BACT</name>
<proteinExistence type="predicted"/>
<reference evidence="1 2" key="1">
    <citation type="submission" date="2020-08" db="EMBL/GenBank/DDBJ databases">
        <title>Genomic Encyclopedia of Type Strains, Phase IV (KMG-IV): sequencing the most valuable type-strain genomes for metagenomic binning, comparative biology and taxonomic classification.</title>
        <authorList>
            <person name="Goeker M."/>
        </authorList>
    </citation>
    <scope>NUCLEOTIDE SEQUENCE [LARGE SCALE GENOMIC DNA]</scope>
    <source>
        <strain evidence="1 2">YC6886</strain>
    </source>
</reference>
<dbReference type="AlphaFoldDB" id="A0A840UXN2"/>
<protein>
    <submittedName>
        <fullName evidence="1">Uncharacterized protein</fullName>
    </submittedName>
</protein>
<accession>A0A840UXN2</accession>
<comment type="caution">
    <text evidence="1">The sequence shown here is derived from an EMBL/GenBank/DDBJ whole genome shotgun (WGS) entry which is preliminary data.</text>
</comment>
<gene>
    <name evidence="1" type="ORF">HNR46_000713</name>
</gene>
<evidence type="ECO:0000313" key="2">
    <source>
        <dbReference type="Proteomes" id="UP000557717"/>
    </source>
</evidence>
<dbReference type="EMBL" id="JACHFD010000003">
    <property type="protein sequence ID" value="MBB5350485.1"/>
    <property type="molecule type" value="Genomic_DNA"/>
</dbReference>
<dbReference type="Proteomes" id="UP000557717">
    <property type="component" value="Unassembled WGS sequence"/>
</dbReference>
<evidence type="ECO:0000313" key="1">
    <source>
        <dbReference type="EMBL" id="MBB5350485.1"/>
    </source>
</evidence>
<organism evidence="1 2">
    <name type="scientific">Haloferula luteola</name>
    <dbReference type="NCBI Taxonomy" id="595692"/>
    <lineage>
        <taxon>Bacteria</taxon>
        <taxon>Pseudomonadati</taxon>
        <taxon>Verrucomicrobiota</taxon>
        <taxon>Verrucomicrobiia</taxon>
        <taxon>Verrucomicrobiales</taxon>
        <taxon>Verrucomicrobiaceae</taxon>
        <taxon>Haloferula</taxon>
    </lineage>
</organism>